<evidence type="ECO:0008006" key="4">
    <source>
        <dbReference type="Google" id="ProtNLM"/>
    </source>
</evidence>
<evidence type="ECO:0000256" key="1">
    <source>
        <dbReference type="SAM" id="MobiDB-lite"/>
    </source>
</evidence>
<sequence>MRVIENSIDIARPPEAVFAHVSDMRTEADRKPAATTITLVSPGPVALGSRFDMDARGQGPLPSLNPTGAAATRDRFTNSERDDQIARRHAKGSRDGRPPSSDTGVYAGRIVVERCFNRLKQFRDLASRYAERAAYFRAEIILAAAILLTPARLAGYPVERLARPGRAGLTRASQLDRCPILHAAFSIRPNGPTLGQVITAT</sequence>
<dbReference type="Proteomes" id="UP001500325">
    <property type="component" value="Unassembled WGS sequence"/>
</dbReference>
<dbReference type="RefSeq" id="WP_345377608.1">
    <property type="nucleotide sequence ID" value="NZ_BAABIC010000001.1"/>
</dbReference>
<dbReference type="SUPFAM" id="SSF55961">
    <property type="entry name" value="Bet v1-like"/>
    <property type="match status" value="1"/>
</dbReference>
<evidence type="ECO:0000313" key="2">
    <source>
        <dbReference type="EMBL" id="GAA4673393.1"/>
    </source>
</evidence>
<keyword evidence="3" id="KW-1185">Reference proteome</keyword>
<gene>
    <name evidence="2" type="ORF">GCM10023215_01050</name>
</gene>
<name>A0ABP8VW14_9PSEU</name>
<dbReference type="Gene3D" id="3.30.530.20">
    <property type="match status" value="1"/>
</dbReference>
<accession>A0ABP8VW14</accession>
<evidence type="ECO:0000313" key="3">
    <source>
        <dbReference type="Proteomes" id="UP001500325"/>
    </source>
</evidence>
<protein>
    <recommendedName>
        <fullName evidence="4">Transposase DDE domain-containing protein</fullName>
    </recommendedName>
</protein>
<reference evidence="3" key="1">
    <citation type="journal article" date="2019" name="Int. J. Syst. Evol. Microbiol.">
        <title>The Global Catalogue of Microorganisms (GCM) 10K type strain sequencing project: providing services to taxonomists for standard genome sequencing and annotation.</title>
        <authorList>
            <consortium name="The Broad Institute Genomics Platform"/>
            <consortium name="The Broad Institute Genome Sequencing Center for Infectious Disease"/>
            <person name="Wu L."/>
            <person name="Ma J."/>
        </authorList>
    </citation>
    <scope>NUCLEOTIDE SEQUENCE [LARGE SCALE GENOMIC DNA]</scope>
    <source>
        <strain evidence="3">JCM 18055</strain>
    </source>
</reference>
<organism evidence="2 3">
    <name type="scientific">Pseudonocardia yuanmonensis</name>
    <dbReference type="NCBI Taxonomy" id="1095914"/>
    <lineage>
        <taxon>Bacteria</taxon>
        <taxon>Bacillati</taxon>
        <taxon>Actinomycetota</taxon>
        <taxon>Actinomycetes</taxon>
        <taxon>Pseudonocardiales</taxon>
        <taxon>Pseudonocardiaceae</taxon>
        <taxon>Pseudonocardia</taxon>
    </lineage>
</organism>
<proteinExistence type="predicted"/>
<dbReference type="InterPro" id="IPR023393">
    <property type="entry name" value="START-like_dom_sf"/>
</dbReference>
<feature type="region of interest" description="Disordered" evidence="1">
    <location>
        <begin position="56"/>
        <end position="103"/>
    </location>
</feature>
<dbReference type="EMBL" id="BAABIC010000001">
    <property type="protein sequence ID" value="GAA4673393.1"/>
    <property type="molecule type" value="Genomic_DNA"/>
</dbReference>
<feature type="compositionally biased region" description="Basic and acidic residues" evidence="1">
    <location>
        <begin position="72"/>
        <end position="97"/>
    </location>
</feature>
<comment type="caution">
    <text evidence="2">The sequence shown here is derived from an EMBL/GenBank/DDBJ whole genome shotgun (WGS) entry which is preliminary data.</text>
</comment>